<comment type="caution">
    <text evidence="1">The sequence shown here is derived from an EMBL/GenBank/DDBJ whole genome shotgun (WGS) entry which is preliminary data.</text>
</comment>
<accession>X1HKB9</accession>
<reference evidence="1" key="1">
    <citation type="journal article" date="2014" name="Front. Microbiol.">
        <title>High frequency of phylogenetically diverse reductive dehalogenase-homologous genes in deep subseafloor sedimentary metagenomes.</title>
        <authorList>
            <person name="Kawai M."/>
            <person name="Futagami T."/>
            <person name="Toyoda A."/>
            <person name="Takaki Y."/>
            <person name="Nishi S."/>
            <person name="Hori S."/>
            <person name="Arai W."/>
            <person name="Tsubouchi T."/>
            <person name="Morono Y."/>
            <person name="Uchiyama I."/>
            <person name="Ito T."/>
            <person name="Fujiyama A."/>
            <person name="Inagaki F."/>
            <person name="Takami H."/>
        </authorList>
    </citation>
    <scope>NUCLEOTIDE SEQUENCE</scope>
    <source>
        <strain evidence="1">Expedition CK06-06</strain>
    </source>
</reference>
<dbReference type="EMBL" id="BARU01021166">
    <property type="protein sequence ID" value="GAH57470.1"/>
    <property type="molecule type" value="Genomic_DNA"/>
</dbReference>
<protein>
    <recommendedName>
        <fullName evidence="2">Transposase IS4-like domain-containing protein</fullName>
    </recommendedName>
</protein>
<sequence>MMNLPNTIVDVVVDRVKEIKEDSSEHTEEFLNMRILSASADVMRQKIEALLLMPVFGMQRIWHFKTVYPRKGLGLVTGSGNPYKYHTMDNFLRELPRLDIDQTLSKRLAKLYVEAFQIQFRTKEERTFYIDCFRKAVWTKKNIPKGMHATRNQVLKCLDVYFIHDSKGRPLLPLTRPGDSYLGDALFPLIEALEEAVGKEVVDFAIFDREGLAVAVFQEFTDRGKCFVTVLKENQYNCIDDFEIPKKSQWQTYKTDPRTGKVTEEI</sequence>
<evidence type="ECO:0000313" key="1">
    <source>
        <dbReference type="EMBL" id="GAH57470.1"/>
    </source>
</evidence>
<feature type="non-terminal residue" evidence="1">
    <location>
        <position position="266"/>
    </location>
</feature>
<evidence type="ECO:0008006" key="2">
    <source>
        <dbReference type="Google" id="ProtNLM"/>
    </source>
</evidence>
<name>X1HKB9_9ZZZZ</name>
<organism evidence="1">
    <name type="scientific">marine sediment metagenome</name>
    <dbReference type="NCBI Taxonomy" id="412755"/>
    <lineage>
        <taxon>unclassified sequences</taxon>
        <taxon>metagenomes</taxon>
        <taxon>ecological metagenomes</taxon>
    </lineage>
</organism>
<gene>
    <name evidence="1" type="ORF">S03H2_34660</name>
</gene>
<dbReference type="AlphaFoldDB" id="X1HKB9"/>
<proteinExistence type="predicted"/>